<dbReference type="PANTHER" id="PTHR46111">
    <property type="entry name" value="RIBOSOMAL RNA SMALL SUBUNIT METHYLTRANSFERASE I"/>
    <property type="match status" value="1"/>
</dbReference>
<reference evidence="8" key="1">
    <citation type="submission" date="2017-09" db="EMBL/GenBank/DDBJ databases">
        <title>Depth-based differentiation of microbial function through sediment-hosted aquifers and enrichment of novel symbionts in the deep terrestrial subsurface.</title>
        <authorList>
            <person name="Probst A.J."/>
            <person name="Ladd B."/>
            <person name="Jarett J.K."/>
            <person name="Geller-Mcgrath D.E."/>
            <person name="Sieber C.M.K."/>
            <person name="Emerson J.B."/>
            <person name="Anantharaman K."/>
            <person name="Thomas B.C."/>
            <person name="Malmstrom R."/>
            <person name="Stieglmeier M."/>
            <person name="Klingl A."/>
            <person name="Woyke T."/>
            <person name="Ryan C.M."/>
            <person name="Banfield J.F."/>
        </authorList>
    </citation>
    <scope>NUCLEOTIDE SEQUENCE [LARGE SCALE GENOMIC DNA]</scope>
</reference>
<comment type="caution">
    <text evidence="7">The sequence shown here is derived from an EMBL/GenBank/DDBJ whole genome shotgun (WGS) entry which is preliminary data.</text>
</comment>
<dbReference type="Gene3D" id="3.40.1010.10">
    <property type="entry name" value="Cobalt-precorrin-4 Transmethylase, Domain 1"/>
    <property type="match status" value="1"/>
</dbReference>
<dbReference type="Proteomes" id="UP000229401">
    <property type="component" value="Unassembled WGS sequence"/>
</dbReference>
<protein>
    <submittedName>
        <fullName evidence="7">16S rRNA (Cytidine(1402)-2'-O)-methyltransferase</fullName>
    </submittedName>
</protein>
<dbReference type="EMBL" id="PFLI01000166">
    <property type="protein sequence ID" value="PIY71695.1"/>
    <property type="molecule type" value="Genomic_DNA"/>
</dbReference>
<evidence type="ECO:0000259" key="6">
    <source>
        <dbReference type="Pfam" id="PF00590"/>
    </source>
</evidence>
<dbReference type="SUPFAM" id="SSF53790">
    <property type="entry name" value="Tetrapyrrole methylase"/>
    <property type="match status" value="1"/>
</dbReference>
<dbReference type="InterPro" id="IPR035996">
    <property type="entry name" value="4pyrrol_Methylase_sf"/>
</dbReference>
<dbReference type="InterPro" id="IPR014777">
    <property type="entry name" value="4pyrrole_Mease_sub1"/>
</dbReference>
<dbReference type="PANTHER" id="PTHR46111:SF1">
    <property type="entry name" value="RIBOSOMAL RNA SMALL SUBUNIT METHYLTRANSFERASE I"/>
    <property type="match status" value="1"/>
</dbReference>
<dbReference type="InterPro" id="IPR000878">
    <property type="entry name" value="4pyrrol_Mease"/>
</dbReference>
<dbReference type="GO" id="GO:0008168">
    <property type="term" value="F:methyltransferase activity"/>
    <property type="evidence" value="ECO:0007669"/>
    <property type="project" value="UniProtKB-KW"/>
</dbReference>
<evidence type="ECO:0000256" key="2">
    <source>
        <dbReference type="ARBA" id="ARBA00022552"/>
    </source>
</evidence>
<dbReference type="PIRSF" id="PIRSF005917">
    <property type="entry name" value="MTase_YraL"/>
    <property type="match status" value="1"/>
</dbReference>
<keyword evidence="2" id="KW-0698">rRNA processing</keyword>
<evidence type="ECO:0000313" key="8">
    <source>
        <dbReference type="Proteomes" id="UP000229401"/>
    </source>
</evidence>
<evidence type="ECO:0000256" key="3">
    <source>
        <dbReference type="ARBA" id="ARBA00022603"/>
    </source>
</evidence>
<dbReference type="Gene3D" id="3.30.950.10">
    <property type="entry name" value="Methyltransferase, Cobalt-precorrin-4 Transmethylase, Domain 2"/>
    <property type="match status" value="1"/>
</dbReference>
<keyword evidence="1" id="KW-0963">Cytoplasm</keyword>
<keyword evidence="4 7" id="KW-0808">Transferase</keyword>
<dbReference type="InterPro" id="IPR008189">
    <property type="entry name" value="rRNA_ssu_MeTfrase_I"/>
</dbReference>
<evidence type="ECO:0000256" key="1">
    <source>
        <dbReference type="ARBA" id="ARBA00022490"/>
    </source>
</evidence>
<name>A0A2M7QI81_9BACT</name>
<dbReference type="GO" id="GO:0032259">
    <property type="term" value="P:methylation"/>
    <property type="evidence" value="ECO:0007669"/>
    <property type="project" value="UniProtKB-KW"/>
</dbReference>
<evidence type="ECO:0000256" key="4">
    <source>
        <dbReference type="ARBA" id="ARBA00022679"/>
    </source>
</evidence>
<organism evidence="7 8">
    <name type="scientific">Candidatus Roizmanbacteria bacterium CG_4_10_14_0_8_um_filter_33_9</name>
    <dbReference type="NCBI Taxonomy" id="1974826"/>
    <lineage>
        <taxon>Bacteria</taxon>
        <taxon>Candidatus Roizmaniibacteriota</taxon>
    </lineage>
</organism>
<accession>A0A2M7QI81</accession>
<proteinExistence type="predicted"/>
<keyword evidence="3 7" id="KW-0489">Methyltransferase</keyword>
<dbReference type="InterPro" id="IPR014776">
    <property type="entry name" value="4pyrrole_Mease_sub2"/>
</dbReference>
<dbReference type="CDD" id="cd11648">
    <property type="entry name" value="RsmI"/>
    <property type="match status" value="1"/>
</dbReference>
<keyword evidence="5" id="KW-0949">S-adenosyl-L-methionine</keyword>
<sequence>MLYIVGTPLGNMEDLSIRQAKIISSSDIILSEDTRLTGLLLMSIEKLFHFKKNTNLQHIAYYKEIEFQKLPYILMELEMGKNIVLISSAGMPIISDPGSLLLKHVIKKSIPFTVIPGPTAYTTALVYSGFEASSHMFIGFLPKKSSEIKKVCSHMSAVKSVLPEAVFIAYDSPNRINKTLEIINDSLPQVNICICRELTKKFEEIVRGKAKDLMKLSYKGEIVVLFS</sequence>
<evidence type="ECO:0000256" key="5">
    <source>
        <dbReference type="ARBA" id="ARBA00022691"/>
    </source>
</evidence>
<feature type="domain" description="Tetrapyrrole methylase" evidence="6">
    <location>
        <begin position="1"/>
        <end position="213"/>
    </location>
</feature>
<dbReference type="GO" id="GO:0006364">
    <property type="term" value="P:rRNA processing"/>
    <property type="evidence" value="ECO:0007669"/>
    <property type="project" value="UniProtKB-KW"/>
</dbReference>
<gene>
    <name evidence="7" type="ORF">COY87_04850</name>
</gene>
<evidence type="ECO:0000313" key="7">
    <source>
        <dbReference type="EMBL" id="PIY71695.1"/>
    </source>
</evidence>
<dbReference type="Pfam" id="PF00590">
    <property type="entry name" value="TP_methylase"/>
    <property type="match status" value="1"/>
</dbReference>
<dbReference type="AlphaFoldDB" id="A0A2M7QI81"/>